<dbReference type="OrthoDB" id="691503at2"/>
<dbReference type="Pfam" id="PF16318">
    <property type="entry name" value="DUF4957"/>
    <property type="match status" value="1"/>
</dbReference>
<dbReference type="CDD" id="cd00063">
    <property type="entry name" value="FN3"/>
    <property type="match status" value="2"/>
</dbReference>
<dbReference type="InterPro" id="IPR011050">
    <property type="entry name" value="Pectin_lyase_fold/virulence"/>
</dbReference>
<protein>
    <recommendedName>
        <fullName evidence="1">Fibronectin type-III domain-containing protein</fullName>
    </recommendedName>
</protein>
<accession>A0A1I1VNH3</accession>
<reference evidence="3" key="1">
    <citation type="submission" date="2016-10" db="EMBL/GenBank/DDBJ databases">
        <authorList>
            <person name="Varghese N."/>
            <person name="Submissions S."/>
        </authorList>
    </citation>
    <scope>NUCLEOTIDE SEQUENCE [LARGE SCALE GENOMIC DNA]</scope>
    <source>
        <strain evidence="3">CGMCC 1.10370</strain>
    </source>
</reference>
<dbReference type="SUPFAM" id="SSF49265">
    <property type="entry name" value="Fibronectin type III"/>
    <property type="match status" value="1"/>
</dbReference>
<dbReference type="Pfam" id="PF00041">
    <property type="entry name" value="fn3"/>
    <property type="match status" value="1"/>
</dbReference>
<sequence>MMKSKYIYRGLIAVLFLAIGISSCDSYNEGLLDGVGNSREFSPIGLTARVRNSTTVELNWTVKADENADHYVVEFSPDDPEFKTIFKTINVTTKQLPIQVPLEGETTYYIRVKAVSASGLEDSKWSITSATTASEQIFVPIKPEEIQANSVILRWAPNSNVTQIISQPGDVIHTITAEEKTKGEATVTGLTPETNYTATLKNGTKTRGILTFTSGVDLTKGIIVNPGDDLNAKVAQVTGDTRLLLMPGNYVTTGEIIVNKKLIIRGVRPENKPKLNVKFTLANNPANPTEAVNLSLVDLDLNGANLTGGAITIGATQAQPLGDVLISSSYVHDYPSQLMYGNASARLKSFTVDNSIIKNVNTAGGADFIDFRTTYVANVTLIRSTFNNCGSRDFIRLDAAAGLSGTGLTSNVVIDACTIYTPTLVASSRILYVRFATNVLAVRNTLFAVGPAVYTNSNLTSAPGFGNNNNFNSANLKSTGSNNTPDTAATTLDPLFANVATGDFTLGNQTLMDNKIGDPRWIKQQ</sequence>
<gene>
    <name evidence="2" type="ORF">SAMN05216297_11322</name>
</gene>
<dbReference type="InterPro" id="IPR036116">
    <property type="entry name" value="FN3_sf"/>
</dbReference>
<dbReference type="EMBL" id="FOMH01000013">
    <property type="protein sequence ID" value="SFD84567.1"/>
    <property type="molecule type" value="Genomic_DNA"/>
</dbReference>
<keyword evidence="3" id="KW-1185">Reference proteome</keyword>
<dbReference type="SUPFAM" id="SSF51126">
    <property type="entry name" value="Pectin lyase-like"/>
    <property type="match status" value="1"/>
</dbReference>
<dbReference type="Proteomes" id="UP000199672">
    <property type="component" value="Unassembled WGS sequence"/>
</dbReference>
<evidence type="ECO:0000313" key="3">
    <source>
        <dbReference type="Proteomes" id="UP000199672"/>
    </source>
</evidence>
<dbReference type="STRING" id="739143.SAMN05216297_11322"/>
<organism evidence="2 3">
    <name type="scientific">Flavobacterium phragmitis</name>
    <dbReference type="NCBI Taxonomy" id="739143"/>
    <lineage>
        <taxon>Bacteria</taxon>
        <taxon>Pseudomonadati</taxon>
        <taxon>Bacteroidota</taxon>
        <taxon>Flavobacteriia</taxon>
        <taxon>Flavobacteriales</taxon>
        <taxon>Flavobacteriaceae</taxon>
        <taxon>Flavobacterium</taxon>
    </lineage>
</organism>
<dbReference type="PROSITE" id="PS50853">
    <property type="entry name" value="FN3"/>
    <property type="match status" value="1"/>
</dbReference>
<dbReference type="InterPro" id="IPR013783">
    <property type="entry name" value="Ig-like_fold"/>
</dbReference>
<dbReference type="InterPro" id="IPR032530">
    <property type="entry name" value="DUF4957"/>
</dbReference>
<dbReference type="InterPro" id="IPR033427">
    <property type="entry name" value="DUF5123"/>
</dbReference>
<dbReference type="SMART" id="SM00060">
    <property type="entry name" value="FN3"/>
    <property type="match status" value="2"/>
</dbReference>
<dbReference type="InterPro" id="IPR003961">
    <property type="entry name" value="FN3_dom"/>
</dbReference>
<proteinExistence type="predicted"/>
<dbReference type="RefSeq" id="WP_091497189.1">
    <property type="nucleotide sequence ID" value="NZ_FOMH01000013.1"/>
</dbReference>
<feature type="domain" description="Fibronectin type-III" evidence="1">
    <location>
        <begin position="42"/>
        <end position="136"/>
    </location>
</feature>
<evidence type="ECO:0000313" key="2">
    <source>
        <dbReference type="EMBL" id="SFD84567.1"/>
    </source>
</evidence>
<dbReference type="Gene3D" id="2.60.40.10">
    <property type="entry name" value="Immunoglobulins"/>
    <property type="match status" value="1"/>
</dbReference>
<name>A0A1I1VNH3_9FLAO</name>
<dbReference type="PROSITE" id="PS51257">
    <property type="entry name" value="PROKAR_LIPOPROTEIN"/>
    <property type="match status" value="1"/>
</dbReference>
<dbReference type="Pfam" id="PF17161">
    <property type="entry name" value="DUF5123"/>
    <property type="match status" value="1"/>
</dbReference>
<dbReference type="AlphaFoldDB" id="A0A1I1VNH3"/>
<evidence type="ECO:0000259" key="1">
    <source>
        <dbReference type="PROSITE" id="PS50853"/>
    </source>
</evidence>